<feature type="region of interest" description="Disordered" evidence="7">
    <location>
        <begin position="137"/>
        <end position="208"/>
    </location>
</feature>
<evidence type="ECO:0000256" key="8">
    <source>
        <dbReference type="SAM" id="SignalP"/>
    </source>
</evidence>
<evidence type="ECO:0000313" key="9">
    <source>
        <dbReference type="EMBL" id="KAF3687825.1"/>
    </source>
</evidence>
<proteinExistence type="inferred from homology"/>
<feature type="compositionally biased region" description="Low complexity" evidence="7">
    <location>
        <begin position="179"/>
        <end position="201"/>
    </location>
</feature>
<dbReference type="GO" id="GO:0007267">
    <property type="term" value="P:cell-cell signaling"/>
    <property type="evidence" value="ECO:0007669"/>
    <property type="project" value="TreeGrafter"/>
</dbReference>
<feature type="compositionally biased region" description="Low complexity" evidence="7">
    <location>
        <begin position="139"/>
        <end position="149"/>
    </location>
</feature>
<name>A0A6G1PC42_CHAAH</name>
<organism evidence="9 10">
    <name type="scientific">Channa argus</name>
    <name type="common">Northern snakehead</name>
    <name type="synonym">Ophicephalus argus</name>
    <dbReference type="NCBI Taxonomy" id="215402"/>
    <lineage>
        <taxon>Eukaryota</taxon>
        <taxon>Metazoa</taxon>
        <taxon>Chordata</taxon>
        <taxon>Craniata</taxon>
        <taxon>Vertebrata</taxon>
        <taxon>Euteleostomi</taxon>
        <taxon>Actinopterygii</taxon>
        <taxon>Neopterygii</taxon>
        <taxon>Teleostei</taxon>
        <taxon>Neoteleostei</taxon>
        <taxon>Acanthomorphata</taxon>
        <taxon>Anabantaria</taxon>
        <taxon>Anabantiformes</taxon>
        <taxon>Channoidei</taxon>
        <taxon>Channidae</taxon>
        <taxon>Channa</taxon>
    </lineage>
</organism>
<dbReference type="AlphaFoldDB" id="A0A6G1PC42"/>
<keyword evidence="3" id="KW-0964">Secreted</keyword>
<evidence type="ECO:0000256" key="1">
    <source>
        <dbReference type="ARBA" id="ARBA00004613"/>
    </source>
</evidence>
<reference evidence="10" key="2">
    <citation type="submission" date="2019-02" db="EMBL/GenBank/DDBJ databases">
        <title>Opniocepnalus argus Var Kimnra genome.</title>
        <authorList>
            <person name="Zhou C."/>
            <person name="Xiao S."/>
        </authorList>
    </citation>
    <scope>NUCLEOTIDE SEQUENCE [LARGE SCALE GENOMIC DNA]</scope>
</reference>
<keyword evidence="5" id="KW-1015">Disulfide bond</keyword>
<dbReference type="Proteomes" id="UP000503349">
    <property type="component" value="Chromosome 3"/>
</dbReference>
<dbReference type="PANTHER" id="PTHR15258">
    <property type="entry name" value="FGF BINDING PROTEIN-RELATED"/>
    <property type="match status" value="1"/>
</dbReference>
<evidence type="ECO:0000256" key="2">
    <source>
        <dbReference type="ARBA" id="ARBA00008326"/>
    </source>
</evidence>
<dbReference type="Pfam" id="PF06473">
    <property type="entry name" value="FGF-BP1"/>
    <property type="match status" value="1"/>
</dbReference>
<reference evidence="9 10" key="1">
    <citation type="submission" date="2019-02" db="EMBL/GenBank/DDBJ databases">
        <title>Opniocepnalus argus genome.</title>
        <authorList>
            <person name="Zhou C."/>
            <person name="Xiao S."/>
        </authorList>
    </citation>
    <scope>NUCLEOTIDE SEQUENCE [LARGE SCALE GENOMIC DNA]</scope>
    <source>
        <strain evidence="9">OARG1902GOOAL</strain>
        <tissue evidence="9">Muscle</tissue>
    </source>
</reference>
<dbReference type="GO" id="GO:0019838">
    <property type="term" value="F:growth factor binding"/>
    <property type="evidence" value="ECO:0007669"/>
    <property type="project" value="UniProtKB-KW"/>
</dbReference>
<gene>
    <name evidence="9" type="ORF">EXN66_Car003497</name>
</gene>
<evidence type="ECO:0000256" key="3">
    <source>
        <dbReference type="ARBA" id="ARBA00022525"/>
    </source>
</evidence>
<dbReference type="EMBL" id="CM015714">
    <property type="protein sequence ID" value="KAF3687825.1"/>
    <property type="molecule type" value="Genomic_DNA"/>
</dbReference>
<feature type="signal peptide" evidence="8">
    <location>
        <begin position="1"/>
        <end position="17"/>
    </location>
</feature>
<dbReference type="PANTHER" id="PTHR15258:SF1">
    <property type="entry name" value="FIBROBLAST GROWTH FACTOR-BINDING PROTEIN 2"/>
    <property type="match status" value="1"/>
</dbReference>
<sequence length="233" mass="26402">MRVLLLFLAATVYVSNAQISNSSSDNRQSSIWDEPIKFSTKTKDFCAMVVSEVGNYTRLRVNCKGQRQGQIPGRSYYCVFQGRPSLCRAYNSNPRHYFNQIMWELRKLSHACQGPKLYRPQMCKKYPDEAQMTFMAPCPKTTSPTPSKPVQVTRKPPVQAQNKLTTTPKPVKPQPVKPQPGKGPQAKKTPSKTVKTTTHATEQPESTASSLASEYCWESLHGICTYFINWFQQ</sequence>
<comment type="subcellular location">
    <subcellularLocation>
        <location evidence="1">Secreted</location>
    </subcellularLocation>
</comment>
<keyword evidence="4 8" id="KW-0732">Signal</keyword>
<keyword evidence="6" id="KW-0340">Growth factor binding</keyword>
<evidence type="ECO:0000256" key="5">
    <source>
        <dbReference type="ARBA" id="ARBA00023157"/>
    </source>
</evidence>
<dbReference type="GO" id="GO:0005576">
    <property type="term" value="C:extracellular region"/>
    <property type="evidence" value="ECO:0007669"/>
    <property type="project" value="UniProtKB-SubCell"/>
</dbReference>
<evidence type="ECO:0000256" key="6">
    <source>
        <dbReference type="ARBA" id="ARBA00023183"/>
    </source>
</evidence>
<evidence type="ECO:0000256" key="7">
    <source>
        <dbReference type="SAM" id="MobiDB-lite"/>
    </source>
</evidence>
<dbReference type="InterPro" id="IPR010510">
    <property type="entry name" value="FGF1-bd"/>
</dbReference>
<feature type="chain" id="PRO_5026332892" evidence="8">
    <location>
        <begin position="18"/>
        <end position="233"/>
    </location>
</feature>
<accession>A0A6G1PC42</accession>
<comment type="similarity">
    <text evidence="2">Belongs to the fibroblast growth factor-binding protein family.</text>
</comment>
<protein>
    <submittedName>
        <fullName evidence="9">Fibroblast growth factor-binding protein 2</fullName>
    </submittedName>
</protein>
<evidence type="ECO:0000256" key="4">
    <source>
        <dbReference type="ARBA" id="ARBA00022729"/>
    </source>
</evidence>
<keyword evidence="10" id="KW-1185">Reference proteome</keyword>
<evidence type="ECO:0000313" key="10">
    <source>
        <dbReference type="Proteomes" id="UP000503349"/>
    </source>
</evidence>